<evidence type="ECO:0000313" key="11">
    <source>
        <dbReference type="Proteomes" id="UP000316770"/>
    </source>
</evidence>
<evidence type="ECO:0000256" key="8">
    <source>
        <dbReference type="SAM" id="Phobius"/>
    </source>
</evidence>
<protein>
    <submittedName>
        <fullName evidence="10">Undecaprenyl-phosphate 4-deoxy-4-formamido-L-arabinose transferase</fullName>
        <ecNumber evidence="10">2.4.2.53</ecNumber>
    </submittedName>
</protein>
<dbReference type="EC" id="2.4.2.53" evidence="10"/>
<dbReference type="AlphaFoldDB" id="A0A518IZ19"/>
<dbReference type="EMBL" id="CP036318">
    <property type="protein sequence ID" value="QDV58330.1"/>
    <property type="molecule type" value="Genomic_DNA"/>
</dbReference>
<feature type="domain" description="Glycosyltransferase 2-like" evidence="9">
    <location>
        <begin position="15"/>
        <end position="177"/>
    </location>
</feature>
<evidence type="ECO:0000256" key="7">
    <source>
        <dbReference type="ARBA" id="ARBA00023136"/>
    </source>
</evidence>
<keyword evidence="6 8" id="KW-1133">Transmembrane helix</keyword>
<dbReference type="InterPro" id="IPR001173">
    <property type="entry name" value="Glyco_trans_2-like"/>
</dbReference>
<evidence type="ECO:0000256" key="2">
    <source>
        <dbReference type="ARBA" id="ARBA00022676"/>
    </source>
</evidence>
<dbReference type="RefSeq" id="WP_231745735.1">
    <property type="nucleotide sequence ID" value="NZ_CP036292.1"/>
</dbReference>
<keyword evidence="2 10" id="KW-0328">Glycosyltransferase</keyword>
<evidence type="ECO:0000313" key="10">
    <source>
        <dbReference type="EMBL" id="QDV58330.1"/>
    </source>
</evidence>
<accession>A0A518IZ19</accession>
<dbReference type="InterPro" id="IPR029044">
    <property type="entry name" value="Nucleotide-diphossugar_trans"/>
</dbReference>
<feature type="transmembrane region" description="Helical" evidence="8">
    <location>
        <begin position="286"/>
        <end position="307"/>
    </location>
</feature>
<dbReference type="PANTHER" id="PTHR48090:SF3">
    <property type="entry name" value="UNDECAPRENYL-PHOSPHATE 4-DEOXY-4-FORMAMIDO-L-ARABINOSE TRANSFERASE"/>
    <property type="match status" value="1"/>
</dbReference>
<evidence type="ECO:0000256" key="5">
    <source>
        <dbReference type="ARBA" id="ARBA00022985"/>
    </source>
</evidence>
<dbReference type="PANTHER" id="PTHR48090">
    <property type="entry name" value="UNDECAPRENYL-PHOSPHATE 4-DEOXY-4-FORMAMIDO-L-ARABINOSE TRANSFERASE-RELATED"/>
    <property type="match status" value="1"/>
</dbReference>
<evidence type="ECO:0000256" key="4">
    <source>
        <dbReference type="ARBA" id="ARBA00022692"/>
    </source>
</evidence>
<evidence type="ECO:0000259" key="9">
    <source>
        <dbReference type="Pfam" id="PF00535"/>
    </source>
</evidence>
<name>A0A518IZ19_9BACT</name>
<keyword evidence="4 8" id="KW-0812">Transmembrane</keyword>
<dbReference type="GO" id="GO:0099621">
    <property type="term" value="F:undecaprenyl-phosphate 4-deoxy-4-formamido-L-arabinose transferase activity"/>
    <property type="evidence" value="ECO:0007669"/>
    <property type="project" value="UniProtKB-EC"/>
</dbReference>
<dbReference type="CDD" id="cd04187">
    <property type="entry name" value="DPM1_like_bac"/>
    <property type="match status" value="1"/>
</dbReference>
<dbReference type="InterPro" id="IPR050256">
    <property type="entry name" value="Glycosyltransferase_2"/>
</dbReference>
<sequence>MTQPTPPAAAAESISFVIPVCNEEDSLDELHAAISEVVQENGYDAEMIFIDDGSTDASWQKVQGLAARDPRVQGLRFRTNFGKAAGLAAGFDAARGTFIITMDGDLQDDPKEIPRFLQRLHEGFDVVSGWKQVRHDPWHKVLPSRVFNWMVGALTGVRIHDHNCGFKAYRREVFDEVKLYGELHRFVPVLAAAKGWRVSEIAVEHHARKYGHSKYGVRRLVKGFLDLATVYFLTGYSQRPLHLMGTTGILSTLLGLAGLVWLSISWVFTRLNDLPEDDMHLHTRAIFYFCIMAFLVGTQLMIAGLLAELLTATSRREVQPYSIAERTEASTDV</sequence>
<proteinExistence type="predicted"/>
<keyword evidence="3 10" id="KW-0808">Transferase</keyword>
<keyword evidence="7 8" id="KW-0472">Membrane</keyword>
<dbReference type="SUPFAM" id="SSF53448">
    <property type="entry name" value="Nucleotide-diphospho-sugar transferases"/>
    <property type="match status" value="1"/>
</dbReference>
<keyword evidence="5" id="KW-0448">Lipopolysaccharide biosynthesis</keyword>
<organism evidence="10 11">
    <name type="scientific">Rosistilla oblonga</name>
    <dbReference type="NCBI Taxonomy" id="2527990"/>
    <lineage>
        <taxon>Bacteria</taxon>
        <taxon>Pseudomonadati</taxon>
        <taxon>Planctomycetota</taxon>
        <taxon>Planctomycetia</taxon>
        <taxon>Pirellulales</taxon>
        <taxon>Pirellulaceae</taxon>
        <taxon>Rosistilla</taxon>
    </lineage>
</organism>
<dbReference type="GO" id="GO:0005886">
    <property type="term" value="C:plasma membrane"/>
    <property type="evidence" value="ECO:0007669"/>
    <property type="project" value="TreeGrafter"/>
</dbReference>
<keyword evidence="11" id="KW-1185">Reference proteome</keyword>
<keyword evidence="1" id="KW-1003">Cell membrane</keyword>
<dbReference type="Proteomes" id="UP000316770">
    <property type="component" value="Chromosome"/>
</dbReference>
<evidence type="ECO:0000256" key="3">
    <source>
        <dbReference type="ARBA" id="ARBA00022679"/>
    </source>
</evidence>
<gene>
    <name evidence="10" type="primary">arnC_3</name>
    <name evidence="10" type="ORF">Mal33_43480</name>
</gene>
<dbReference type="Pfam" id="PF00535">
    <property type="entry name" value="Glycos_transf_2"/>
    <property type="match status" value="1"/>
</dbReference>
<reference evidence="10 11" key="1">
    <citation type="submission" date="2019-02" db="EMBL/GenBank/DDBJ databases">
        <title>Deep-cultivation of Planctomycetes and their phenomic and genomic characterization uncovers novel biology.</title>
        <authorList>
            <person name="Wiegand S."/>
            <person name="Jogler M."/>
            <person name="Boedeker C."/>
            <person name="Pinto D."/>
            <person name="Vollmers J."/>
            <person name="Rivas-Marin E."/>
            <person name="Kohn T."/>
            <person name="Peeters S.H."/>
            <person name="Heuer A."/>
            <person name="Rast P."/>
            <person name="Oberbeckmann S."/>
            <person name="Bunk B."/>
            <person name="Jeske O."/>
            <person name="Meyerdierks A."/>
            <person name="Storesund J.E."/>
            <person name="Kallscheuer N."/>
            <person name="Luecker S."/>
            <person name="Lage O.M."/>
            <person name="Pohl T."/>
            <person name="Merkel B.J."/>
            <person name="Hornburger P."/>
            <person name="Mueller R.-W."/>
            <person name="Bruemmer F."/>
            <person name="Labrenz M."/>
            <person name="Spormann A.M."/>
            <person name="Op den Camp H."/>
            <person name="Overmann J."/>
            <person name="Amann R."/>
            <person name="Jetten M.S.M."/>
            <person name="Mascher T."/>
            <person name="Medema M.H."/>
            <person name="Devos D.P."/>
            <person name="Kaster A.-K."/>
            <person name="Ovreas L."/>
            <person name="Rohde M."/>
            <person name="Galperin M.Y."/>
            <person name="Jogler C."/>
        </authorList>
    </citation>
    <scope>NUCLEOTIDE SEQUENCE [LARGE SCALE GENOMIC DNA]</scope>
    <source>
        <strain evidence="10 11">Mal33</strain>
    </source>
</reference>
<dbReference type="GO" id="GO:0009103">
    <property type="term" value="P:lipopolysaccharide biosynthetic process"/>
    <property type="evidence" value="ECO:0007669"/>
    <property type="project" value="UniProtKB-KW"/>
</dbReference>
<dbReference type="Gene3D" id="3.90.550.10">
    <property type="entry name" value="Spore Coat Polysaccharide Biosynthesis Protein SpsA, Chain A"/>
    <property type="match status" value="1"/>
</dbReference>
<evidence type="ECO:0000256" key="1">
    <source>
        <dbReference type="ARBA" id="ARBA00022475"/>
    </source>
</evidence>
<feature type="transmembrane region" description="Helical" evidence="8">
    <location>
        <begin position="241"/>
        <end position="266"/>
    </location>
</feature>
<evidence type="ECO:0000256" key="6">
    <source>
        <dbReference type="ARBA" id="ARBA00022989"/>
    </source>
</evidence>